<dbReference type="GO" id="GO:0101005">
    <property type="term" value="F:deubiquitinase activity"/>
    <property type="evidence" value="ECO:0007669"/>
    <property type="project" value="TreeGrafter"/>
</dbReference>
<organism evidence="6 7">
    <name type="scientific">Vicia faba</name>
    <name type="common">Broad bean</name>
    <name type="synonym">Faba vulgaris</name>
    <dbReference type="NCBI Taxonomy" id="3906"/>
    <lineage>
        <taxon>Eukaryota</taxon>
        <taxon>Viridiplantae</taxon>
        <taxon>Streptophyta</taxon>
        <taxon>Embryophyta</taxon>
        <taxon>Tracheophyta</taxon>
        <taxon>Spermatophyta</taxon>
        <taxon>Magnoliopsida</taxon>
        <taxon>eudicotyledons</taxon>
        <taxon>Gunneridae</taxon>
        <taxon>Pentapetalae</taxon>
        <taxon>rosids</taxon>
        <taxon>fabids</taxon>
        <taxon>Fabales</taxon>
        <taxon>Fabaceae</taxon>
        <taxon>Papilionoideae</taxon>
        <taxon>50 kb inversion clade</taxon>
        <taxon>NPAAA clade</taxon>
        <taxon>Hologalegina</taxon>
        <taxon>IRL clade</taxon>
        <taxon>Fabeae</taxon>
        <taxon>Vicia</taxon>
    </lineage>
</organism>
<dbReference type="PANTHER" id="PTHR12378:SF17">
    <property type="entry name" value="OS06G0182100 PROTEIN"/>
    <property type="match status" value="1"/>
</dbReference>
<dbReference type="SMART" id="SM01179">
    <property type="entry name" value="DUF862"/>
    <property type="match status" value="1"/>
</dbReference>
<evidence type="ECO:0000313" key="6">
    <source>
        <dbReference type="EMBL" id="CAI8599254.1"/>
    </source>
</evidence>
<dbReference type="Proteomes" id="UP001157006">
    <property type="component" value="Chromosome 2"/>
</dbReference>
<protein>
    <recommendedName>
        <fullName evidence="5">PPPDE domain-containing protein</fullName>
    </recommendedName>
</protein>
<feature type="domain" description="PPPDE" evidence="5">
    <location>
        <begin position="17"/>
        <end position="165"/>
    </location>
</feature>
<dbReference type="Pfam" id="PF05903">
    <property type="entry name" value="Peptidase_C97"/>
    <property type="match status" value="1"/>
</dbReference>
<dbReference type="PANTHER" id="PTHR12378">
    <property type="entry name" value="DESUMOYLATING ISOPEPTIDASE"/>
    <property type="match status" value="1"/>
</dbReference>
<dbReference type="PROSITE" id="PS51858">
    <property type="entry name" value="PPPDE"/>
    <property type="match status" value="1"/>
</dbReference>
<dbReference type="InterPro" id="IPR042266">
    <property type="entry name" value="PPPDE_sf"/>
</dbReference>
<evidence type="ECO:0000259" key="5">
    <source>
        <dbReference type="PROSITE" id="PS51858"/>
    </source>
</evidence>
<evidence type="ECO:0000256" key="3">
    <source>
        <dbReference type="ARBA" id="ARBA00022801"/>
    </source>
</evidence>
<proteinExistence type="inferred from homology"/>
<feature type="compositionally biased region" description="Low complexity" evidence="4">
    <location>
        <begin position="151"/>
        <end position="165"/>
    </location>
</feature>
<evidence type="ECO:0000256" key="2">
    <source>
        <dbReference type="ARBA" id="ARBA00022670"/>
    </source>
</evidence>
<dbReference type="GO" id="GO:0006508">
    <property type="term" value="P:proteolysis"/>
    <property type="evidence" value="ECO:0007669"/>
    <property type="project" value="UniProtKB-KW"/>
</dbReference>
<dbReference type="GO" id="GO:0016579">
    <property type="term" value="P:protein deubiquitination"/>
    <property type="evidence" value="ECO:0007669"/>
    <property type="project" value="TreeGrafter"/>
</dbReference>
<comment type="similarity">
    <text evidence="1">Belongs to the DeSI family.</text>
</comment>
<evidence type="ECO:0000256" key="4">
    <source>
        <dbReference type="SAM" id="MobiDB-lite"/>
    </source>
</evidence>
<name>A0AAV0ZN91_VICFA</name>
<dbReference type="EMBL" id="OX451737">
    <property type="protein sequence ID" value="CAI8599254.1"/>
    <property type="molecule type" value="Genomic_DNA"/>
</dbReference>
<feature type="region of interest" description="Disordered" evidence="4">
    <location>
        <begin position="119"/>
        <end position="165"/>
    </location>
</feature>
<reference evidence="6 7" key="1">
    <citation type="submission" date="2023-01" db="EMBL/GenBank/DDBJ databases">
        <authorList>
            <person name="Kreplak J."/>
        </authorList>
    </citation>
    <scope>NUCLEOTIDE SEQUENCE [LARGE SCALE GENOMIC DNA]</scope>
</reference>
<evidence type="ECO:0000313" key="7">
    <source>
        <dbReference type="Proteomes" id="UP001157006"/>
    </source>
</evidence>
<sequence length="165" mass="18185">MLCHLVPLPRKEKPGSVLVYLNVYDLTPMNGYAYWFGLGVYHSGVQVHGVEYGFGAHERETTGIFEVQPGHCPGFTFRKAIYIGSTDLGPNEVRGFMEKLSQDLNETKVGQVSLDKIQEGESKKMRSQSRRQEASSNPSLPPNQRHCGIPSSSVINASSSTIAVK</sequence>
<dbReference type="AlphaFoldDB" id="A0AAV0ZN91"/>
<dbReference type="InterPro" id="IPR008580">
    <property type="entry name" value="PPPDE_dom"/>
</dbReference>
<keyword evidence="7" id="KW-1185">Reference proteome</keyword>
<gene>
    <name evidence="6" type="ORF">VFH_II165960</name>
</gene>
<keyword evidence="3" id="KW-0378">Hydrolase</keyword>
<keyword evidence="2" id="KW-0645">Protease</keyword>
<dbReference type="Gene3D" id="3.90.1720.30">
    <property type="entry name" value="PPPDE domains"/>
    <property type="match status" value="1"/>
</dbReference>
<evidence type="ECO:0000256" key="1">
    <source>
        <dbReference type="ARBA" id="ARBA00008140"/>
    </source>
</evidence>
<accession>A0AAV0ZN91</accession>